<reference evidence="2" key="1">
    <citation type="submission" date="2021-06" db="EMBL/GenBank/DDBJ databases">
        <title>Parelaphostrongylus tenuis whole genome reference sequence.</title>
        <authorList>
            <person name="Garwood T.J."/>
            <person name="Larsen P.A."/>
            <person name="Fountain-Jones N.M."/>
            <person name="Garbe J.R."/>
            <person name="Macchietto M.G."/>
            <person name="Kania S.A."/>
            <person name="Gerhold R.W."/>
            <person name="Richards J.E."/>
            <person name="Wolf T.M."/>
        </authorList>
    </citation>
    <scope>NUCLEOTIDE SEQUENCE</scope>
    <source>
        <strain evidence="2">MNPRO001-30</strain>
        <tissue evidence="2">Meninges</tissue>
    </source>
</reference>
<gene>
    <name evidence="2" type="ORF">KIN20_007754</name>
</gene>
<dbReference type="EMBL" id="JAHQIW010001180">
    <property type="protein sequence ID" value="KAJ1351649.1"/>
    <property type="molecule type" value="Genomic_DNA"/>
</dbReference>
<dbReference type="InterPro" id="IPR000873">
    <property type="entry name" value="AMP-dep_synth/lig_dom"/>
</dbReference>
<proteinExistence type="predicted"/>
<evidence type="ECO:0000259" key="1">
    <source>
        <dbReference type="Pfam" id="PF00501"/>
    </source>
</evidence>
<accession>A0AAD5MQ17</accession>
<dbReference type="InterPro" id="IPR042099">
    <property type="entry name" value="ANL_N_sf"/>
</dbReference>
<feature type="domain" description="AMP-dependent synthetase/ligase" evidence="1">
    <location>
        <begin position="66"/>
        <end position="278"/>
    </location>
</feature>
<dbReference type="InterPro" id="IPR020845">
    <property type="entry name" value="AMP-binding_CS"/>
</dbReference>
<evidence type="ECO:0000313" key="3">
    <source>
        <dbReference type="Proteomes" id="UP001196413"/>
    </source>
</evidence>
<dbReference type="PANTHER" id="PTHR42921:SF1">
    <property type="entry name" value="ACETOACETYL-COA SYNTHETASE"/>
    <property type="match status" value="1"/>
</dbReference>
<dbReference type="PROSITE" id="PS00455">
    <property type="entry name" value="AMP_BINDING"/>
    <property type="match status" value="1"/>
</dbReference>
<protein>
    <recommendedName>
        <fullName evidence="1">AMP-dependent synthetase/ligase domain-containing protein</fullName>
    </recommendedName>
</protein>
<dbReference type="GO" id="GO:0030729">
    <property type="term" value="F:acetoacetate-CoA ligase activity"/>
    <property type="evidence" value="ECO:0007669"/>
    <property type="project" value="TreeGrafter"/>
</dbReference>
<keyword evidence="3" id="KW-1185">Reference proteome</keyword>
<sequence>MWKLGPLRISIPSVAVLDEIRSLTKVVLIHSLNSTTIDFNNYRHSEKYESFHFFVKSVKSIPSPFIFEKVPFSHPLFVMFSSGTTGTPKAIVHTAGGTLLKHVEEHLIQANSQSSDRILFYTTCGWMMWNWVMSFFFCVGSVVLYDESPLEPDPHIILKVASVSKATIIGMGAKMYDEYAKMNVDFKSLYDLRRVRLVYSTGSPLKSTTFDFINRNIAPEAIIGSISGGTDIIGCFMGCSLSLPVYAGECQCLYLGMNVKTFDHNGQAVEDQQGELVCLTPFPSMPSHFLGDIDHIRYKKAYFERFKGVWAHGDFCLINSSTGGVIMLGRSDATLNRGGVRIGTAEIYAIVETFVEISDSIAAGRFVYGHIG</sequence>
<evidence type="ECO:0000313" key="2">
    <source>
        <dbReference type="EMBL" id="KAJ1351649.1"/>
    </source>
</evidence>
<dbReference type="PANTHER" id="PTHR42921">
    <property type="entry name" value="ACETOACETYL-COA SYNTHETASE"/>
    <property type="match status" value="1"/>
</dbReference>
<dbReference type="Pfam" id="PF00501">
    <property type="entry name" value="AMP-binding"/>
    <property type="match status" value="1"/>
</dbReference>
<dbReference type="Proteomes" id="UP001196413">
    <property type="component" value="Unassembled WGS sequence"/>
</dbReference>
<dbReference type="SUPFAM" id="SSF56801">
    <property type="entry name" value="Acetyl-CoA synthetase-like"/>
    <property type="match status" value="1"/>
</dbReference>
<comment type="caution">
    <text evidence="2">The sequence shown here is derived from an EMBL/GenBank/DDBJ whole genome shotgun (WGS) entry which is preliminary data.</text>
</comment>
<name>A0AAD5MQ17_PARTN</name>
<dbReference type="Gene3D" id="3.40.50.12780">
    <property type="entry name" value="N-terminal domain of ligase-like"/>
    <property type="match status" value="1"/>
</dbReference>
<organism evidence="2 3">
    <name type="scientific">Parelaphostrongylus tenuis</name>
    <name type="common">Meningeal worm</name>
    <dbReference type="NCBI Taxonomy" id="148309"/>
    <lineage>
        <taxon>Eukaryota</taxon>
        <taxon>Metazoa</taxon>
        <taxon>Ecdysozoa</taxon>
        <taxon>Nematoda</taxon>
        <taxon>Chromadorea</taxon>
        <taxon>Rhabditida</taxon>
        <taxon>Rhabditina</taxon>
        <taxon>Rhabditomorpha</taxon>
        <taxon>Strongyloidea</taxon>
        <taxon>Metastrongylidae</taxon>
        <taxon>Parelaphostrongylus</taxon>
    </lineage>
</organism>
<dbReference type="AlphaFoldDB" id="A0AAD5MQ17"/>